<reference evidence="3" key="1">
    <citation type="submission" date="2022-10" db="EMBL/GenBank/DDBJ databases">
        <title>Genome assembly of Pristionchus species.</title>
        <authorList>
            <person name="Yoshida K."/>
            <person name="Sommer R.J."/>
        </authorList>
    </citation>
    <scope>NUCLEOTIDE SEQUENCE [LARGE SCALE GENOMIC DNA]</scope>
    <source>
        <strain evidence="3">RS5460</strain>
    </source>
</reference>
<feature type="non-terminal residue" evidence="2">
    <location>
        <position position="1"/>
    </location>
</feature>
<protein>
    <submittedName>
        <fullName evidence="2">Uncharacterized protein</fullName>
    </submittedName>
</protein>
<comment type="caution">
    <text evidence="2">The sequence shown here is derived from an EMBL/GenBank/DDBJ whole genome shotgun (WGS) entry which is preliminary data.</text>
</comment>
<sequence>ALCSLPLGALLSSLRLLSPPLSTRPNDSRSSREHLSGHSSLDRSPLLSRRSDRNPSPILPLPRTFHLSARHPIDSRHNSHHCYCNLLDYARGTVVQV</sequence>
<organism evidence="2 3">
    <name type="scientific">Pristionchus mayeri</name>
    <dbReference type="NCBI Taxonomy" id="1317129"/>
    <lineage>
        <taxon>Eukaryota</taxon>
        <taxon>Metazoa</taxon>
        <taxon>Ecdysozoa</taxon>
        <taxon>Nematoda</taxon>
        <taxon>Chromadorea</taxon>
        <taxon>Rhabditida</taxon>
        <taxon>Rhabditina</taxon>
        <taxon>Diplogasteromorpha</taxon>
        <taxon>Diplogasteroidea</taxon>
        <taxon>Neodiplogasteridae</taxon>
        <taxon>Pristionchus</taxon>
    </lineage>
</organism>
<dbReference type="AlphaFoldDB" id="A0AAN5DI91"/>
<keyword evidence="3" id="KW-1185">Reference proteome</keyword>
<feature type="compositionally biased region" description="Basic and acidic residues" evidence="1">
    <location>
        <begin position="26"/>
        <end position="36"/>
    </location>
</feature>
<proteinExistence type="predicted"/>
<dbReference type="EMBL" id="BTRK01000033">
    <property type="protein sequence ID" value="GMR63242.1"/>
    <property type="molecule type" value="Genomic_DNA"/>
</dbReference>
<feature type="region of interest" description="Disordered" evidence="1">
    <location>
        <begin position="19"/>
        <end position="63"/>
    </location>
</feature>
<accession>A0AAN5DI91</accession>
<feature type="non-terminal residue" evidence="2">
    <location>
        <position position="97"/>
    </location>
</feature>
<evidence type="ECO:0000313" key="3">
    <source>
        <dbReference type="Proteomes" id="UP001328107"/>
    </source>
</evidence>
<evidence type="ECO:0000313" key="2">
    <source>
        <dbReference type="EMBL" id="GMR63242.1"/>
    </source>
</evidence>
<evidence type="ECO:0000256" key="1">
    <source>
        <dbReference type="SAM" id="MobiDB-lite"/>
    </source>
</evidence>
<dbReference type="Proteomes" id="UP001328107">
    <property type="component" value="Unassembled WGS sequence"/>
</dbReference>
<name>A0AAN5DI91_9BILA</name>
<gene>
    <name evidence="2" type="ORF">PMAYCL1PPCAC_33437</name>
</gene>